<evidence type="ECO:0000256" key="1">
    <source>
        <dbReference type="SAM" id="Phobius"/>
    </source>
</evidence>
<sequence>MTATPPESPATSSGIPRSRMELLYRDMLQESAQLVVLIEQLTVRQQEIAETMQAVPAMVRQAGLDAAAHASGNAARALLEASRTLGKSATDARIATRVATRALPAAAWRAGVLCGVCALVGSGIGGALVALALRQ</sequence>
<accession>A0A6S7AT56</accession>
<feature type="transmembrane region" description="Helical" evidence="1">
    <location>
        <begin position="110"/>
        <end position="133"/>
    </location>
</feature>
<proteinExistence type="predicted"/>
<name>A0A6S7AT56_9BURK</name>
<dbReference type="AlphaFoldDB" id="A0A6S7AT56"/>
<dbReference type="Proteomes" id="UP000494269">
    <property type="component" value="Unassembled WGS sequence"/>
</dbReference>
<keyword evidence="1" id="KW-0812">Transmembrane</keyword>
<keyword evidence="3" id="KW-1185">Reference proteome</keyword>
<keyword evidence="1" id="KW-0472">Membrane</keyword>
<protein>
    <submittedName>
        <fullName evidence="2">Uncharacterized protein</fullName>
    </submittedName>
</protein>
<reference evidence="2 3" key="1">
    <citation type="submission" date="2020-04" db="EMBL/GenBank/DDBJ databases">
        <authorList>
            <person name="De Canck E."/>
        </authorList>
    </citation>
    <scope>NUCLEOTIDE SEQUENCE [LARGE SCALE GENOMIC DNA]</scope>
    <source>
        <strain evidence="2 3">LMG 3441</strain>
    </source>
</reference>
<dbReference type="EMBL" id="CADIJQ010000018">
    <property type="protein sequence ID" value="CAB3743709.1"/>
    <property type="molecule type" value="Genomic_DNA"/>
</dbReference>
<keyword evidence="1" id="KW-1133">Transmembrane helix</keyword>
<evidence type="ECO:0000313" key="2">
    <source>
        <dbReference type="EMBL" id="CAB3743709.1"/>
    </source>
</evidence>
<gene>
    <name evidence="2" type="ORF">LMG3441_06037</name>
</gene>
<organism evidence="2 3">
    <name type="scientific">Achromobacter kerstersii</name>
    <dbReference type="NCBI Taxonomy" id="1353890"/>
    <lineage>
        <taxon>Bacteria</taxon>
        <taxon>Pseudomonadati</taxon>
        <taxon>Pseudomonadota</taxon>
        <taxon>Betaproteobacteria</taxon>
        <taxon>Burkholderiales</taxon>
        <taxon>Alcaligenaceae</taxon>
        <taxon>Achromobacter</taxon>
    </lineage>
</organism>
<evidence type="ECO:0000313" key="3">
    <source>
        <dbReference type="Proteomes" id="UP000494269"/>
    </source>
</evidence>